<dbReference type="VEuPathDB" id="FungiDB:EYZ11_009207"/>
<feature type="region of interest" description="Disordered" evidence="1">
    <location>
        <begin position="96"/>
        <end position="117"/>
    </location>
</feature>
<name>A0A5M9MLZ4_9EURO</name>
<comment type="caution">
    <text evidence="2">The sequence shown here is derived from an EMBL/GenBank/DDBJ whole genome shotgun (WGS) entry which is preliminary data.</text>
</comment>
<reference evidence="2 3" key="1">
    <citation type="submission" date="2019-08" db="EMBL/GenBank/DDBJ databases">
        <title>The genome sequence of a newly discovered highly antifungal drug resistant Aspergillus species, Aspergillus tanneri NIH 1004.</title>
        <authorList>
            <person name="Mounaud S."/>
            <person name="Singh I."/>
            <person name="Joardar V."/>
            <person name="Pakala S."/>
            <person name="Pakala S."/>
            <person name="Venepally P."/>
            <person name="Chung J.K."/>
            <person name="Losada L."/>
            <person name="Nierman W.C."/>
        </authorList>
    </citation>
    <scope>NUCLEOTIDE SEQUENCE [LARGE SCALE GENOMIC DNA]</scope>
    <source>
        <strain evidence="2 3">NIH1004</strain>
    </source>
</reference>
<accession>A0A5M9MLZ4</accession>
<dbReference type="RefSeq" id="XP_033427399.1">
    <property type="nucleotide sequence ID" value="XM_033568593.1"/>
</dbReference>
<gene>
    <name evidence="2" type="ORF">ATNIH1004_003921</name>
</gene>
<organism evidence="2 3">
    <name type="scientific">Aspergillus tanneri</name>
    <dbReference type="NCBI Taxonomy" id="1220188"/>
    <lineage>
        <taxon>Eukaryota</taxon>
        <taxon>Fungi</taxon>
        <taxon>Dikarya</taxon>
        <taxon>Ascomycota</taxon>
        <taxon>Pezizomycotina</taxon>
        <taxon>Eurotiomycetes</taxon>
        <taxon>Eurotiomycetidae</taxon>
        <taxon>Eurotiales</taxon>
        <taxon>Aspergillaceae</taxon>
        <taxon>Aspergillus</taxon>
        <taxon>Aspergillus subgen. Circumdati</taxon>
    </lineage>
</organism>
<evidence type="ECO:0008006" key="4">
    <source>
        <dbReference type="Google" id="ProtNLM"/>
    </source>
</evidence>
<feature type="compositionally biased region" description="Polar residues" evidence="1">
    <location>
        <begin position="97"/>
        <end position="117"/>
    </location>
</feature>
<dbReference type="EMBL" id="QUQM01000003">
    <property type="protein sequence ID" value="KAA8648038.1"/>
    <property type="molecule type" value="Genomic_DNA"/>
</dbReference>
<dbReference type="GeneID" id="54326623"/>
<protein>
    <recommendedName>
        <fullName evidence="4">Aflatoxin regulatory protein domain-containing protein</fullName>
    </recommendedName>
</protein>
<evidence type="ECO:0000313" key="2">
    <source>
        <dbReference type="EMBL" id="KAA8648038.1"/>
    </source>
</evidence>
<sequence length="295" mass="32423">MSIASLPTSQTAPDPMSVDLTGDIFSIAGGSVPSTHTSNAMEQWREETFNQALEQFDWVFPESDLSLNSSQTPSRNGFDFFQNPTEGITHAAHDSHSTVSEPMTDSTGMSPQTHPSPQNCQCRANMMLHVPKLECAIQEKPKPQLDKMFKVTGDVIRSCQESTRCGCYVGPVDLVCIMTVFEQTAACFDYIAKSGFDGTVKVGIGNYCVSLTDDASLKRMLVLDLVKQANELLDSISALAQNMFVAQSEPGVKTMNRSPACLNQLNLDYVREAIASFKKLFRLITDFFGEKDSKT</sequence>
<dbReference type="OrthoDB" id="2943660at2759"/>
<dbReference type="Proteomes" id="UP000324241">
    <property type="component" value="Unassembled WGS sequence"/>
</dbReference>
<proteinExistence type="predicted"/>
<evidence type="ECO:0000313" key="3">
    <source>
        <dbReference type="Proteomes" id="UP000324241"/>
    </source>
</evidence>
<evidence type="ECO:0000256" key="1">
    <source>
        <dbReference type="SAM" id="MobiDB-lite"/>
    </source>
</evidence>
<dbReference type="AlphaFoldDB" id="A0A5M9MLZ4"/>